<name>A0A9N9CQ07_9GLOM</name>
<dbReference type="Proteomes" id="UP000789405">
    <property type="component" value="Unassembled WGS sequence"/>
</dbReference>
<feature type="non-terminal residue" evidence="2">
    <location>
        <position position="1"/>
    </location>
</feature>
<feature type="non-terminal residue" evidence="2">
    <location>
        <position position="322"/>
    </location>
</feature>
<comment type="caution">
    <text evidence="2">The sequence shown here is derived from an EMBL/GenBank/DDBJ whole genome shotgun (WGS) entry which is preliminary data.</text>
</comment>
<evidence type="ECO:0000313" key="2">
    <source>
        <dbReference type="EMBL" id="CAG8607882.1"/>
    </source>
</evidence>
<dbReference type="EMBL" id="CAJVPY010004016">
    <property type="protein sequence ID" value="CAG8607882.1"/>
    <property type="molecule type" value="Genomic_DNA"/>
</dbReference>
<evidence type="ECO:0000313" key="3">
    <source>
        <dbReference type="Proteomes" id="UP000789405"/>
    </source>
</evidence>
<keyword evidence="3" id="KW-1185">Reference proteome</keyword>
<organism evidence="2 3">
    <name type="scientific">Dentiscutata erythropus</name>
    <dbReference type="NCBI Taxonomy" id="1348616"/>
    <lineage>
        <taxon>Eukaryota</taxon>
        <taxon>Fungi</taxon>
        <taxon>Fungi incertae sedis</taxon>
        <taxon>Mucoromycota</taxon>
        <taxon>Glomeromycotina</taxon>
        <taxon>Glomeromycetes</taxon>
        <taxon>Diversisporales</taxon>
        <taxon>Gigasporaceae</taxon>
        <taxon>Dentiscutata</taxon>
    </lineage>
</organism>
<protein>
    <submittedName>
        <fullName evidence="2">27528_t:CDS:1</fullName>
    </submittedName>
</protein>
<reference evidence="2" key="1">
    <citation type="submission" date="2021-06" db="EMBL/GenBank/DDBJ databases">
        <authorList>
            <person name="Kallberg Y."/>
            <person name="Tangrot J."/>
            <person name="Rosling A."/>
        </authorList>
    </citation>
    <scope>NUCLEOTIDE SEQUENCE</scope>
    <source>
        <strain evidence="2">MA453B</strain>
    </source>
</reference>
<evidence type="ECO:0000256" key="1">
    <source>
        <dbReference type="SAM" id="Coils"/>
    </source>
</evidence>
<keyword evidence="1" id="KW-0175">Coiled coil</keyword>
<accession>A0A9N9CQ07</accession>
<dbReference type="AlphaFoldDB" id="A0A9N9CQ07"/>
<feature type="coiled-coil region" evidence="1">
    <location>
        <begin position="130"/>
        <end position="178"/>
    </location>
</feature>
<sequence>MPPPRRKYLGVAQTSTFDSHKKVVDHVKEIHKTTLLGLIYRQDSRRAEDLLFKRDSYKVKPYRKLDRLINELTHAEEKYLPLTEHEYSVKQVFAQSRQSILQLQENFKMFTQHQLSLNQTIMNKKVLAEKEKVATTIENLCKEVANLKSELIKNNKQIESLNERHKKLLNSYGSLLNNHTVLKEDYVALSENNSDYYAERCYLLVQENSELVKRNLELFEEIEWLHKEIRTLYDEIEKLKKRNESLSCLLIPMWIIGYDSQIYVLHPLLELNIRTLREELGRAFQSSYSEESTFLLFGVIAVKKGSIAILCEIEVYTGSPEL</sequence>
<feature type="coiled-coil region" evidence="1">
    <location>
        <begin position="222"/>
        <end position="249"/>
    </location>
</feature>
<dbReference type="OrthoDB" id="2410821at2759"/>
<proteinExistence type="predicted"/>
<gene>
    <name evidence="2" type="ORF">DERYTH_LOCUS7981</name>
</gene>